<evidence type="ECO:0000256" key="9">
    <source>
        <dbReference type="SAM" id="Phobius"/>
    </source>
</evidence>
<feature type="transmembrane region" description="Helical" evidence="9">
    <location>
        <begin position="495"/>
        <end position="515"/>
    </location>
</feature>
<evidence type="ECO:0000313" key="10">
    <source>
        <dbReference type="EMBL" id="SLN41716.1"/>
    </source>
</evidence>
<dbReference type="GO" id="GO:0005886">
    <property type="term" value="C:plasma membrane"/>
    <property type="evidence" value="ECO:0007669"/>
    <property type="project" value="UniProtKB-SubCell"/>
</dbReference>
<keyword evidence="5 9" id="KW-0812">Transmembrane</keyword>
<feature type="transmembrane region" description="Helical" evidence="9">
    <location>
        <begin position="431"/>
        <end position="454"/>
    </location>
</feature>
<evidence type="ECO:0000256" key="1">
    <source>
        <dbReference type="ARBA" id="ARBA00004651"/>
    </source>
</evidence>
<evidence type="ECO:0000256" key="5">
    <source>
        <dbReference type="ARBA" id="ARBA00022692"/>
    </source>
</evidence>
<feature type="transmembrane region" description="Helical" evidence="9">
    <location>
        <begin position="300"/>
        <end position="318"/>
    </location>
</feature>
<evidence type="ECO:0000256" key="3">
    <source>
        <dbReference type="ARBA" id="ARBA00022448"/>
    </source>
</evidence>
<keyword evidence="7" id="KW-0406">Ion transport</keyword>
<dbReference type="Proteomes" id="UP000193862">
    <property type="component" value="Unassembled WGS sequence"/>
</dbReference>
<comment type="similarity">
    <text evidence="2">Belongs to the TrkH potassium transport family.</text>
</comment>
<dbReference type="Pfam" id="PF02386">
    <property type="entry name" value="TrkH"/>
    <property type="match status" value="1"/>
</dbReference>
<dbReference type="RefSeq" id="WP_085836329.1">
    <property type="nucleotide sequence ID" value="NZ_FWFS01000005.1"/>
</dbReference>
<keyword evidence="8 9" id="KW-0472">Membrane</keyword>
<proteinExistence type="inferred from homology"/>
<sequence length="521" mass="55378">MLARLVTLPLFVILMGMGAALMFVPALFGLINEEFADARAFFYGGVIFLILASFVGIASANRVVKRQSRAHLLTLLAAYTVLPLILAVPVVEGFVPVPLFDAWWEMVSAFTTTGASLAPDPGAVTDTQYLWRALVGWAGGFFAWVTAIAILAPLNLGGFEVLSDGGTGQTIRSTTTKRIDSAMQGSSGGFSQITRVADTSERLLRYTGRLFPIYTGLTLVLWLALAVTGTAPFVAFCHAASTLATSGISPAGGLTETRGGFFAEALIFAFMWLAISRKTFTSDHPTAYKVPLSADPEMKMALLVITVLPLLLFVRHFIGVVEVEGGSTVLSALSALWGGVFMVLSFLTTTGFESASWEASRLWSDLTAPGLLLVGLAMMGGGVATTAGGMKLLRVYALIRHGERELEKMVMPHSVGGAGAQARRIRRQGAYVAWVFFILFASAVSGVMLALSLFGVGFDQAVALSVAALTTTGPLAQIAPATPVIYASLSDPVRVILAFAMIVGRLETLAFVAILNPEFWR</sequence>
<gene>
    <name evidence="10" type="primary">trkG_2</name>
    <name evidence="10" type="ORF">AQS8620_01626</name>
</gene>
<feature type="transmembrane region" description="Helical" evidence="9">
    <location>
        <begin position="330"/>
        <end position="348"/>
    </location>
</feature>
<feature type="transmembrane region" description="Helical" evidence="9">
    <location>
        <begin position="7"/>
        <end position="28"/>
    </location>
</feature>
<feature type="transmembrane region" description="Helical" evidence="9">
    <location>
        <begin position="368"/>
        <end position="390"/>
    </location>
</feature>
<evidence type="ECO:0000256" key="6">
    <source>
        <dbReference type="ARBA" id="ARBA00022989"/>
    </source>
</evidence>
<keyword evidence="6 9" id="KW-1133">Transmembrane helix</keyword>
<feature type="transmembrane region" description="Helical" evidence="9">
    <location>
        <begin position="40"/>
        <end position="60"/>
    </location>
</feature>
<feature type="transmembrane region" description="Helical" evidence="9">
    <location>
        <begin position="72"/>
        <end position="91"/>
    </location>
</feature>
<accession>A0A1Y5SJP4</accession>
<reference evidence="10 11" key="1">
    <citation type="submission" date="2017-03" db="EMBL/GenBank/DDBJ databases">
        <authorList>
            <person name="Afonso C.L."/>
            <person name="Miller P.J."/>
            <person name="Scott M.A."/>
            <person name="Spackman E."/>
            <person name="Goraichik I."/>
            <person name="Dimitrov K.M."/>
            <person name="Suarez D.L."/>
            <person name="Swayne D.E."/>
        </authorList>
    </citation>
    <scope>NUCLEOTIDE SEQUENCE [LARGE SCALE GENOMIC DNA]</scope>
    <source>
        <strain evidence="10 11">CECT 8620</strain>
    </source>
</reference>
<dbReference type="GO" id="GO:0030001">
    <property type="term" value="P:metal ion transport"/>
    <property type="evidence" value="ECO:0007669"/>
    <property type="project" value="UniProtKB-ARBA"/>
</dbReference>
<dbReference type="GO" id="GO:0008324">
    <property type="term" value="F:monoatomic cation transmembrane transporter activity"/>
    <property type="evidence" value="ECO:0007669"/>
    <property type="project" value="InterPro"/>
</dbReference>
<organism evidence="10 11">
    <name type="scientific">Aquimixticola soesokkakensis</name>
    <dbReference type="NCBI Taxonomy" id="1519096"/>
    <lineage>
        <taxon>Bacteria</taxon>
        <taxon>Pseudomonadati</taxon>
        <taxon>Pseudomonadota</taxon>
        <taxon>Alphaproteobacteria</taxon>
        <taxon>Rhodobacterales</taxon>
        <taxon>Paracoccaceae</taxon>
        <taxon>Aquimixticola</taxon>
    </lineage>
</organism>
<keyword evidence="4" id="KW-1003">Cell membrane</keyword>
<keyword evidence="11" id="KW-1185">Reference proteome</keyword>
<evidence type="ECO:0000256" key="8">
    <source>
        <dbReference type="ARBA" id="ARBA00023136"/>
    </source>
</evidence>
<evidence type="ECO:0000313" key="11">
    <source>
        <dbReference type="Proteomes" id="UP000193862"/>
    </source>
</evidence>
<comment type="subcellular location">
    <subcellularLocation>
        <location evidence="1">Cell membrane</location>
        <topology evidence="1">Multi-pass membrane protein</topology>
    </subcellularLocation>
</comment>
<protein>
    <submittedName>
        <fullName evidence="10">Trk system potassium uptake protein TrkG</fullName>
    </submittedName>
</protein>
<dbReference type="EMBL" id="FWFS01000005">
    <property type="protein sequence ID" value="SLN41716.1"/>
    <property type="molecule type" value="Genomic_DNA"/>
</dbReference>
<keyword evidence="3" id="KW-0813">Transport</keyword>
<feature type="transmembrane region" description="Helical" evidence="9">
    <location>
        <begin position="210"/>
        <end position="227"/>
    </location>
</feature>
<dbReference type="AlphaFoldDB" id="A0A1Y5SJP4"/>
<feature type="transmembrane region" description="Helical" evidence="9">
    <location>
        <begin position="129"/>
        <end position="152"/>
    </location>
</feature>
<evidence type="ECO:0000256" key="7">
    <source>
        <dbReference type="ARBA" id="ARBA00023065"/>
    </source>
</evidence>
<dbReference type="PANTHER" id="PTHR32024">
    <property type="entry name" value="TRK SYSTEM POTASSIUM UPTAKE PROTEIN TRKG-RELATED"/>
    <property type="match status" value="1"/>
</dbReference>
<dbReference type="InterPro" id="IPR003445">
    <property type="entry name" value="Cat_transpt"/>
</dbReference>
<evidence type="ECO:0000256" key="4">
    <source>
        <dbReference type="ARBA" id="ARBA00022475"/>
    </source>
</evidence>
<dbReference type="PANTHER" id="PTHR32024:SF2">
    <property type="entry name" value="TRK SYSTEM POTASSIUM UPTAKE PROTEIN TRKG-RELATED"/>
    <property type="match status" value="1"/>
</dbReference>
<evidence type="ECO:0000256" key="2">
    <source>
        <dbReference type="ARBA" id="ARBA00009137"/>
    </source>
</evidence>
<dbReference type="OrthoDB" id="7818483at2"/>
<name>A0A1Y5SJP4_9RHOB</name>